<protein>
    <recommendedName>
        <fullName evidence="3">histidine kinase</fullName>
        <ecNumber evidence="3">2.7.13.3</ecNumber>
    </recommendedName>
</protein>
<keyword evidence="10" id="KW-1133">Transmembrane helix</keyword>
<dbReference type="SMART" id="SM00388">
    <property type="entry name" value="HisKA"/>
    <property type="match status" value="1"/>
</dbReference>
<dbReference type="InterPro" id="IPR004358">
    <property type="entry name" value="Sig_transdc_His_kin-like_C"/>
</dbReference>
<dbReference type="SMART" id="SM00100">
    <property type="entry name" value="cNMP"/>
    <property type="match status" value="1"/>
</dbReference>
<dbReference type="InterPro" id="IPR011006">
    <property type="entry name" value="CheY-like_superfamily"/>
</dbReference>
<feature type="domain" description="Cyclic nucleotide-binding" evidence="14">
    <location>
        <begin position="24"/>
        <end position="114"/>
    </location>
</feature>
<dbReference type="SUPFAM" id="SSF47384">
    <property type="entry name" value="Homodimeric domain of signal transducing histidine kinase"/>
    <property type="match status" value="1"/>
</dbReference>
<feature type="domain" description="Histidine kinase" evidence="15">
    <location>
        <begin position="197"/>
        <end position="417"/>
    </location>
</feature>
<dbReference type="PRINTS" id="PR00344">
    <property type="entry name" value="BCTRLSENSOR"/>
</dbReference>
<dbReference type="CDD" id="cd17546">
    <property type="entry name" value="REC_hyHK_CKI1_RcsC-like"/>
    <property type="match status" value="1"/>
</dbReference>
<dbReference type="EC" id="2.7.13.3" evidence="3"/>
<evidence type="ECO:0000256" key="11">
    <source>
        <dbReference type="ARBA" id="ARBA00023012"/>
    </source>
</evidence>
<dbReference type="SUPFAM" id="SSF52172">
    <property type="entry name" value="CheY-like"/>
    <property type="match status" value="2"/>
</dbReference>
<evidence type="ECO:0000256" key="12">
    <source>
        <dbReference type="ARBA" id="ARBA00023136"/>
    </source>
</evidence>
<dbReference type="Pfam" id="PF00027">
    <property type="entry name" value="cNMP_binding"/>
    <property type="match status" value="1"/>
</dbReference>
<dbReference type="InterPro" id="IPR036097">
    <property type="entry name" value="HisK_dim/P_sf"/>
</dbReference>
<evidence type="ECO:0000256" key="10">
    <source>
        <dbReference type="ARBA" id="ARBA00022989"/>
    </source>
</evidence>
<dbReference type="Pfam" id="PF02518">
    <property type="entry name" value="HATPase_c"/>
    <property type="match status" value="1"/>
</dbReference>
<sequence>MTFQDDFIQGQNEELIEYMKSSRLFSHIPDSLLSTLVPISDLRVYDPEQEILVEGQENDRVFFLMRGAVQIFAGGEFILELKRQGDLFGEMSVISSKPASATVIAKTRVQVFSVLGRNIGRYTDIDVERINHILYRLFAAVLTDKLALTTYKAKQYEVVNIYLNKTQAALAEKHTQLLKEKKAAEAAANTKAAFIATMSHEIRTPLNGILGMTELLLSTHQTEEQRDFTESILISGRNLLSIINDILDFSKMEEEDIQVEVKPIRLQELVEECIALSAPDAALKGLELFERIDPKTPEEIKGDPKRIAQVLNNLLSNAVKFTDQGQVQLLVKPLEGREGGELLFEVKDTGIGIAQEKQVELFQPFYQVDSSITRRHGGTGLGLVIAKNLVELMDGRIWFESLPGVGTQFYVSLPFEPLPKPDAQEFSLPKGLSLALFERGIEQGEALEERLKRWGVQVKRVREREELGILLASSDLIDLVLLSITGSTTEAHKLGQEVWSYPDREQTPIIFTTKLGQELDLSRYQQPCKHLYKPIRERSLYHAVTELLRAHTGESKSDWSENLQELYPLRILVAEDNQINQKMLLRLLSRLGYAAEVANNGKEVLEAAKLQEFDLVLMDIQMPEMDGLQAAQALRHSYKKSCPHLIALTANVFEEDKQRYLDGGLDDFIGKPISPKLLEEKIRQLGQKLFSSSRPPLQSP</sequence>
<feature type="domain" description="Response regulatory" evidence="16">
    <location>
        <begin position="570"/>
        <end position="686"/>
    </location>
</feature>
<comment type="catalytic activity">
    <reaction evidence="1">
        <text>ATP + protein L-histidine = ADP + protein N-phospho-L-histidine.</text>
        <dbReference type="EC" id="2.7.13.3"/>
    </reaction>
</comment>
<keyword evidence="9" id="KW-0067">ATP-binding</keyword>
<dbReference type="InterPro" id="IPR003661">
    <property type="entry name" value="HisK_dim/P_dom"/>
</dbReference>
<keyword evidence="6" id="KW-0812">Transmembrane</keyword>
<dbReference type="InterPro" id="IPR005467">
    <property type="entry name" value="His_kinase_dom"/>
</dbReference>
<dbReference type="EMBL" id="MFNF01000027">
    <property type="protein sequence ID" value="OGH01921.1"/>
    <property type="molecule type" value="Genomic_DNA"/>
</dbReference>
<feature type="modified residue" description="4-aspartylphosphate" evidence="13">
    <location>
        <position position="619"/>
    </location>
</feature>
<dbReference type="FunFam" id="3.30.565.10:FF:000010">
    <property type="entry name" value="Sensor histidine kinase RcsC"/>
    <property type="match status" value="1"/>
</dbReference>
<keyword evidence="11" id="KW-0902">Two-component regulatory system</keyword>
<dbReference type="GO" id="GO:0000155">
    <property type="term" value="F:phosphorelay sensor kinase activity"/>
    <property type="evidence" value="ECO:0007669"/>
    <property type="project" value="InterPro"/>
</dbReference>
<comment type="caution">
    <text evidence="17">The sequence shown here is derived from an EMBL/GenBank/DDBJ whole genome shotgun (WGS) entry which is preliminary data.</text>
</comment>
<evidence type="ECO:0000259" key="14">
    <source>
        <dbReference type="PROSITE" id="PS50042"/>
    </source>
</evidence>
<dbReference type="SMART" id="SM00448">
    <property type="entry name" value="REC"/>
    <property type="match status" value="1"/>
</dbReference>
<keyword evidence="5" id="KW-0808">Transferase</keyword>
<dbReference type="PROSITE" id="PS50042">
    <property type="entry name" value="CNMP_BINDING_3"/>
    <property type="match status" value="1"/>
</dbReference>
<evidence type="ECO:0000256" key="3">
    <source>
        <dbReference type="ARBA" id="ARBA00012438"/>
    </source>
</evidence>
<dbReference type="GO" id="GO:0016020">
    <property type="term" value="C:membrane"/>
    <property type="evidence" value="ECO:0007669"/>
    <property type="project" value="UniProtKB-SubCell"/>
</dbReference>
<evidence type="ECO:0000259" key="16">
    <source>
        <dbReference type="PROSITE" id="PS50110"/>
    </source>
</evidence>
<dbReference type="PROSITE" id="PS50110">
    <property type="entry name" value="RESPONSE_REGULATORY"/>
    <property type="match status" value="1"/>
</dbReference>
<gene>
    <name evidence="17" type="ORF">A2557_04920</name>
</gene>
<keyword evidence="12" id="KW-0472">Membrane</keyword>
<evidence type="ECO:0000313" key="17">
    <source>
        <dbReference type="EMBL" id="OGH01921.1"/>
    </source>
</evidence>
<keyword evidence="8" id="KW-0418">Kinase</keyword>
<evidence type="ECO:0000256" key="2">
    <source>
        <dbReference type="ARBA" id="ARBA00004370"/>
    </source>
</evidence>
<evidence type="ECO:0000256" key="4">
    <source>
        <dbReference type="ARBA" id="ARBA00022553"/>
    </source>
</evidence>
<dbReference type="PROSITE" id="PS50109">
    <property type="entry name" value="HIS_KIN"/>
    <property type="match status" value="1"/>
</dbReference>
<evidence type="ECO:0000256" key="5">
    <source>
        <dbReference type="ARBA" id="ARBA00022679"/>
    </source>
</evidence>
<keyword evidence="4 13" id="KW-0597">Phosphoprotein</keyword>
<dbReference type="InterPro" id="IPR018490">
    <property type="entry name" value="cNMP-bd_dom_sf"/>
</dbReference>
<dbReference type="InterPro" id="IPR036890">
    <property type="entry name" value="HATPase_C_sf"/>
</dbReference>
<dbReference type="InterPro" id="IPR000595">
    <property type="entry name" value="cNMP-bd_dom"/>
</dbReference>
<dbReference type="Gene3D" id="3.40.50.2300">
    <property type="match status" value="2"/>
</dbReference>
<evidence type="ECO:0000256" key="6">
    <source>
        <dbReference type="ARBA" id="ARBA00022692"/>
    </source>
</evidence>
<comment type="subcellular location">
    <subcellularLocation>
        <location evidence="2">Membrane</location>
    </subcellularLocation>
</comment>
<dbReference type="Gene3D" id="3.30.565.10">
    <property type="entry name" value="Histidine kinase-like ATPase, C-terminal domain"/>
    <property type="match status" value="1"/>
</dbReference>
<dbReference type="InterPro" id="IPR014710">
    <property type="entry name" value="RmlC-like_jellyroll"/>
</dbReference>
<evidence type="ECO:0000256" key="7">
    <source>
        <dbReference type="ARBA" id="ARBA00022741"/>
    </source>
</evidence>
<keyword evidence="7" id="KW-0547">Nucleotide-binding</keyword>
<dbReference type="AlphaFoldDB" id="A0A1F6GV62"/>
<dbReference type="SMART" id="SM00387">
    <property type="entry name" value="HATPase_c"/>
    <property type="match status" value="1"/>
</dbReference>
<evidence type="ECO:0000256" key="13">
    <source>
        <dbReference type="PROSITE-ProRule" id="PRU00169"/>
    </source>
</evidence>
<organism evidence="17 18">
    <name type="scientific">Candidatus Lambdaproteobacteria bacterium RIFOXYD2_FULL_56_26</name>
    <dbReference type="NCBI Taxonomy" id="1817773"/>
    <lineage>
        <taxon>Bacteria</taxon>
        <taxon>Pseudomonadati</taxon>
        <taxon>Pseudomonadota</taxon>
        <taxon>Candidatus Lambdaproteobacteria</taxon>
    </lineage>
</organism>
<name>A0A1F6GV62_9PROT</name>
<dbReference type="CDD" id="cd00082">
    <property type="entry name" value="HisKA"/>
    <property type="match status" value="1"/>
</dbReference>
<dbReference type="PANTHER" id="PTHR45339">
    <property type="entry name" value="HYBRID SIGNAL TRANSDUCTION HISTIDINE KINASE J"/>
    <property type="match status" value="1"/>
</dbReference>
<dbReference type="Pfam" id="PF00072">
    <property type="entry name" value="Response_reg"/>
    <property type="match status" value="1"/>
</dbReference>
<dbReference type="Proteomes" id="UP000177583">
    <property type="component" value="Unassembled WGS sequence"/>
</dbReference>
<evidence type="ECO:0000256" key="8">
    <source>
        <dbReference type="ARBA" id="ARBA00022777"/>
    </source>
</evidence>
<proteinExistence type="predicted"/>
<accession>A0A1F6GV62</accession>
<evidence type="ECO:0000256" key="1">
    <source>
        <dbReference type="ARBA" id="ARBA00000085"/>
    </source>
</evidence>
<dbReference type="Gene3D" id="2.60.120.10">
    <property type="entry name" value="Jelly Rolls"/>
    <property type="match status" value="1"/>
</dbReference>
<dbReference type="InterPro" id="IPR003594">
    <property type="entry name" value="HATPase_dom"/>
</dbReference>
<dbReference type="SUPFAM" id="SSF51206">
    <property type="entry name" value="cAMP-binding domain-like"/>
    <property type="match status" value="1"/>
</dbReference>
<evidence type="ECO:0000256" key="9">
    <source>
        <dbReference type="ARBA" id="ARBA00022840"/>
    </source>
</evidence>
<dbReference type="FunFam" id="1.10.287.130:FF:000004">
    <property type="entry name" value="Ethylene receptor 1"/>
    <property type="match status" value="1"/>
</dbReference>
<dbReference type="Pfam" id="PF00512">
    <property type="entry name" value="HisKA"/>
    <property type="match status" value="1"/>
</dbReference>
<dbReference type="CDD" id="cd16922">
    <property type="entry name" value="HATPase_EvgS-ArcB-TorS-like"/>
    <property type="match status" value="1"/>
</dbReference>
<dbReference type="GO" id="GO:0005524">
    <property type="term" value="F:ATP binding"/>
    <property type="evidence" value="ECO:0007669"/>
    <property type="project" value="UniProtKB-KW"/>
</dbReference>
<evidence type="ECO:0000259" key="15">
    <source>
        <dbReference type="PROSITE" id="PS50109"/>
    </source>
</evidence>
<dbReference type="SUPFAM" id="SSF55874">
    <property type="entry name" value="ATPase domain of HSP90 chaperone/DNA topoisomerase II/histidine kinase"/>
    <property type="match status" value="1"/>
</dbReference>
<dbReference type="InterPro" id="IPR001789">
    <property type="entry name" value="Sig_transdc_resp-reg_receiver"/>
</dbReference>
<evidence type="ECO:0000313" key="18">
    <source>
        <dbReference type="Proteomes" id="UP000177583"/>
    </source>
</evidence>
<dbReference type="PANTHER" id="PTHR45339:SF1">
    <property type="entry name" value="HYBRID SIGNAL TRANSDUCTION HISTIDINE KINASE J"/>
    <property type="match status" value="1"/>
</dbReference>
<dbReference type="CDD" id="cd00038">
    <property type="entry name" value="CAP_ED"/>
    <property type="match status" value="1"/>
</dbReference>
<dbReference type="Gene3D" id="1.10.287.130">
    <property type="match status" value="1"/>
</dbReference>
<reference evidence="17 18" key="1">
    <citation type="journal article" date="2016" name="Nat. Commun.">
        <title>Thousands of microbial genomes shed light on interconnected biogeochemical processes in an aquifer system.</title>
        <authorList>
            <person name="Anantharaman K."/>
            <person name="Brown C.T."/>
            <person name="Hug L.A."/>
            <person name="Sharon I."/>
            <person name="Castelle C.J."/>
            <person name="Probst A.J."/>
            <person name="Thomas B.C."/>
            <person name="Singh A."/>
            <person name="Wilkins M.J."/>
            <person name="Karaoz U."/>
            <person name="Brodie E.L."/>
            <person name="Williams K.H."/>
            <person name="Hubbard S.S."/>
            <person name="Banfield J.F."/>
        </authorList>
    </citation>
    <scope>NUCLEOTIDE SEQUENCE [LARGE SCALE GENOMIC DNA]</scope>
</reference>